<dbReference type="Proteomes" id="UP001152321">
    <property type="component" value="Unassembled WGS sequence"/>
</dbReference>
<sequence>MDEIEVPLEQTQEHLQHASLHEDHHSGSGPSLINLGAVLSAILAVFAAICALLAGHYSNEAMIEQIKSSDQWSYYQAKGIKSALQEFRLEMNTNQGEEKIAKIQEKIEKYKQEQEHIQETAKEKEEASEKFLHWHERLAMAVTFFQVAIAVIAIGVLTRKKFFFYMGAGSGLVGLTAFISFFFIK</sequence>
<keyword evidence="4" id="KW-1185">Reference proteome</keyword>
<comment type="caution">
    <text evidence="3">The sequence shown here is derived from an EMBL/GenBank/DDBJ whole genome shotgun (WGS) entry which is preliminary data.</text>
</comment>
<accession>A0ABT6DEJ1</accession>
<evidence type="ECO:0000256" key="2">
    <source>
        <dbReference type="SAM" id="Phobius"/>
    </source>
</evidence>
<dbReference type="InterPro" id="IPR025570">
    <property type="entry name" value="DUF4337"/>
</dbReference>
<feature type="transmembrane region" description="Helical" evidence="2">
    <location>
        <begin position="163"/>
        <end position="184"/>
    </location>
</feature>
<name>A0ABT6DEJ1_9BACT</name>
<proteinExistence type="predicted"/>
<feature type="transmembrane region" description="Helical" evidence="2">
    <location>
        <begin position="32"/>
        <end position="54"/>
    </location>
</feature>
<keyword evidence="2" id="KW-1133">Transmembrane helix</keyword>
<evidence type="ECO:0000256" key="1">
    <source>
        <dbReference type="SAM" id="Coils"/>
    </source>
</evidence>
<dbReference type="EMBL" id="JANRMI010000001">
    <property type="protein sequence ID" value="MDG0815243.1"/>
    <property type="molecule type" value="Genomic_DNA"/>
</dbReference>
<evidence type="ECO:0000313" key="3">
    <source>
        <dbReference type="EMBL" id="MDG0815243.1"/>
    </source>
</evidence>
<organism evidence="3 4">
    <name type="scientific">Bdellovibrio svalbardensis</name>
    <dbReference type="NCBI Taxonomy" id="2972972"/>
    <lineage>
        <taxon>Bacteria</taxon>
        <taxon>Pseudomonadati</taxon>
        <taxon>Bdellovibrionota</taxon>
        <taxon>Bdellovibrionia</taxon>
        <taxon>Bdellovibrionales</taxon>
        <taxon>Pseudobdellovibrionaceae</taxon>
        <taxon>Bdellovibrio</taxon>
    </lineage>
</organism>
<evidence type="ECO:0000313" key="4">
    <source>
        <dbReference type="Proteomes" id="UP001152321"/>
    </source>
</evidence>
<feature type="transmembrane region" description="Helical" evidence="2">
    <location>
        <begin position="138"/>
        <end position="157"/>
    </location>
</feature>
<dbReference type="Pfam" id="PF14235">
    <property type="entry name" value="DUF4337"/>
    <property type="match status" value="1"/>
</dbReference>
<reference evidence="3" key="1">
    <citation type="submission" date="2022-08" db="EMBL/GenBank/DDBJ databases">
        <title>Novel Bdellovibrio Species Isolated from Svalbard: Designation Bdellovibrio svalbardensis.</title>
        <authorList>
            <person name="Mitchell R.J."/>
            <person name="Choi S.Y."/>
        </authorList>
    </citation>
    <scope>NUCLEOTIDE SEQUENCE</scope>
    <source>
        <strain evidence="3">PAP01</strain>
    </source>
</reference>
<feature type="coiled-coil region" evidence="1">
    <location>
        <begin position="93"/>
        <end position="130"/>
    </location>
</feature>
<dbReference type="RefSeq" id="WP_277576720.1">
    <property type="nucleotide sequence ID" value="NZ_JANRMI010000001.1"/>
</dbReference>
<gene>
    <name evidence="3" type="ORF">NWE73_02650</name>
</gene>
<keyword evidence="2" id="KW-0812">Transmembrane</keyword>
<keyword evidence="1" id="KW-0175">Coiled coil</keyword>
<keyword evidence="2" id="KW-0472">Membrane</keyword>
<protein>
    <submittedName>
        <fullName evidence="3">DUF4337 domain-containing protein</fullName>
    </submittedName>
</protein>